<dbReference type="SUPFAM" id="SSF52743">
    <property type="entry name" value="Subtilisin-like"/>
    <property type="match status" value="1"/>
</dbReference>
<evidence type="ECO:0000256" key="3">
    <source>
        <dbReference type="ARBA" id="ARBA00022801"/>
    </source>
</evidence>
<keyword evidence="2" id="KW-0732">Signal</keyword>
<feature type="active site" description="Charge relay system" evidence="5">
    <location>
        <position position="20"/>
    </location>
</feature>
<dbReference type="CDD" id="cd04848">
    <property type="entry name" value="Peptidases_S8_Autotransporter_serine_protease_like"/>
    <property type="match status" value="1"/>
</dbReference>
<dbReference type="PRINTS" id="PR00723">
    <property type="entry name" value="SUBTILISIN"/>
</dbReference>
<dbReference type="PANTHER" id="PTHR42884">
    <property type="entry name" value="PROPROTEIN CONVERTASE SUBTILISIN/KEXIN-RELATED"/>
    <property type="match status" value="1"/>
</dbReference>
<comment type="similarity">
    <text evidence="5">Belongs to the peptidase S8 family.</text>
</comment>
<dbReference type="PANTHER" id="PTHR42884:SF14">
    <property type="entry name" value="NEUROENDOCRINE CONVERTASE 1"/>
    <property type="match status" value="1"/>
</dbReference>
<organism evidence="7 8">
    <name type="scientific">Devosia riboflavina</name>
    <dbReference type="NCBI Taxonomy" id="46914"/>
    <lineage>
        <taxon>Bacteria</taxon>
        <taxon>Pseudomonadati</taxon>
        <taxon>Pseudomonadota</taxon>
        <taxon>Alphaproteobacteria</taxon>
        <taxon>Hyphomicrobiales</taxon>
        <taxon>Devosiaceae</taxon>
        <taxon>Devosia</taxon>
    </lineage>
</organism>
<keyword evidence="4 5" id="KW-0720">Serine protease</keyword>
<evidence type="ECO:0000259" key="6">
    <source>
        <dbReference type="Pfam" id="PF00082"/>
    </source>
</evidence>
<dbReference type="InterPro" id="IPR023827">
    <property type="entry name" value="Peptidase_S8_Asp-AS"/>
</dbReference>
<dbReference type="GO" id="GO:0016020">
    <property type="term" value="C:membrane"/>
    <property type="evidence" value="ECO:0007669"/>
    <property type="project" value="TreeGrafter"/>
</dbReference>
<dbReference type="PROSITE" id="PS00137">
    <property type="entry name" value="SUBTILASE_HIS"/>
    <property type="match status" value="1"/>
</dbReference>
<dbReference type="InterPro" id="IPR022398">
    <property type="entry name" value="Peptidase_S8_His-AS"/>
</dbReference>
<dbReference type="InterPro" id="IPR036852">
    <property type="entry name" value="Peptidase_S8/S53_dom_sf"/>
</dbReference>
<evidence type="ECO:0000313" key="8">
    <source>
        <dbReference type="Proteomes" id="UP000028981"/>
    </source>
</evidence>
<name>A0A087LYL2_9HYPH</name>
<gene>
    <name evidence="7" type="ORF">JP75_19110</name>
</gene>
<dbReference type="AlphaFoldDB" id="A0A087LYL2"/>
<keyword evidence="3 5" id="KW-0378">Hydrolase</keyword>
<dbReference type="GO" id="GO:0016485">
    <property type="term" value="P:protein processing"/>
    <property type="evidence" value="ECO:0007669"/>
    <property type="project" value="TreeGrafter"/>
</dbReference>
<evidence type="ECO:0000256" key="5">
    <source>
        <dbReference type="PROSITE-ProRule" id="PRU01240"/>
    </source>
</evidence>
<dbReference type="InterPro" id="IPR000209">
    <property type="entry name" value="Peptidase_S8/S53_dom"/>
</dbReference>
<dbReference type="Proteomes" id="UP000028981">
    <property type="component" value="Unassembled WGS sequence"/>
</dbReference>
<dbReference type="InterPro" id="IPR034061">
    <property type="entry name" value="Peptidases_S8_Autotransporter"/>
</dbReference>
<accession>A0A087LYL2</accession>
<dbReference type="InterPro" id="IPR015500">
    <property type="entry name" value="Peptidase_S8_subtilisin-rel"/>
</dbReference>
<evidence type="ECO:0000256" key="1">
    <source>
        <dbReference type="ARBA" id="ARBA00022670"/>
    </source>
</evidence>
<keyword evidence="8" id="KW-1185">Reference proteome</keyword>
<evidence type="ECO:0000256" key="2">
    <source>
        <dbReference type="ARBA" id="ARBA00022729"/>
    </source>
</evidence>
<comment type="caution">
    <text evidence="7">The sequence shown here is derived from an EMBL/GenBank/DDBJ whole genome shotgun (WGS) entry which is preliminary data.</text>
</comment>
<dbReference type="GO" id="GO:0004252">
    <property type="term" value="F:serine-type endopeptidase activity"/>
    <property type="evidence" value="ECO:0007669"/>
    <property type="project" value="UniProtKB-UniRule"/>
</dbReference>
<dbReference type="Gene3D" id="3.40.50.200">
    <property type="entry name" value="Peptidase S8/S53 domain"/>
    <property type="match status" value="1"/>
</dbReference>
<feature type="domain" description="Peptidase S8/S53" evidence="6">
    <location>
        <begin position="15"/>
        <end position="285"/>
    </location>
</feature>
<dbReference type="PROSITE" id="PS00136">
    <property type="entry name" value="SUBTILASE_ASP"/>
    <property type="match status" value="1"/>
</dbReference>
<reference evidence="7 8" key="1">
    <citation type="submission" date="2014-08" db="EMBL/GenBank/DDBJ databases">
        <authorList>
            <person name="Hassan Y.I."/>
            <person name="Lepp D."/>
            <person name="Zhou T."/>
        </authorList>
    </citation>
    <scope>NUCLEOTIDE SEQUENCE [LARGE SCALE GENOMIC DNA]</scope>
    <source>
        <strain evidence="7 8">IFO13584</strain>
    </source>
</reference>
<proteinExistence type="inferred from homology"/>
<dbReference type="Pfam" id="PF00082">
    <property type="entry name" value="Peptidase_S8"/>
    <property type="match status" value="1"/>
</dbReference>
<feature type="active site" description="Charge relay system" evidence="5">
    <location>
        <position position="250"/>
    </location>
</feature>
<sequence>MHTALSSGLTGVNKLVAVVDTGFRVTHQEFAGKTIHQTGTLPVADHGTHVASLIAGVREGMGMHGVAPGANLHLTALNSSGASTLDITNVTLGTLNAATLGAVAQNNSWGFNVAASTLQAHLAANPNQSVAQGLNTVIANYGTSRWQAYLDALNTFENGGVVVWALSNDETMASGDVMATLPYFDTRLQGAWIAAANGYFEVNPTGDISRAIRLSAPCGLAARFCIAGDGTTTAANATSDTSYSAGTGTSYVAPQIAGAVALLAEAFPDLTADEWAKRLLASADNSWFSTLGVPVAGSVDFGNGVTHAYSGEWGHGVLDIAAALSPIGTVAVLTGDNVVTSDRTSLAESVLLTPAAFGDGLTSALSTTDIAVFDSLNRGFAVQGSALVTAPRPSMLPDLLSSVQGPAWGVLPSYREVRSVLPSASDSTGTISLVNSAAGLFDTAGPTAFNARASVLSTAHDAIVVASTQQAGPLSITAMGFAGQGAAGHNNGVAGTGINVAWGGEASRVSLGVSYLGEQGSLLGLGQNATFGLGSGSASGTAHLGIDQMVAPGFEVFGRLEYGVAKQTGATSGLVRSLSDVQFSGFEIGARMNNVLGDNDQLGFSIAQPLRIENGTMGLQLPVARNANGTIEHRQSSADLAPNTRELDLGIDYEVPLQAGHLKVGLQYRLDAGHIQGASAAGAAVGFRQLF</sequence>
<evidence type="ECO:0000256" key="4">
    <source>
        <dbReference type="ARBA" id="ARBA00022825"/>
    </source>
</evidence>
<evidence type="ECO:0000313" key="7">
    <source>
        <dbReference type="EMBL" id="KFL29715.1"/>
    </source>
</evidence>
<dbReference type="PROSITE" id="PS51892">
    <property type="entry name" value="SUBTILASE"/>
    <property type="match status" value="1"/>
</dbReference>
<protein>
    <recommendedName>
        <fullName evidence="6">Peptidase S8/S53 domain-containing protein</fullName>
    </recommendedName>
</protein>
<keyword evidence="1 5" id="KW-0645">Protease</keyword>
<feature type="active site" description="Charge relay system" evidence="5">
    <location>
        <position position="46"/>
    </location>
</feature>
<dbReference type="EMBL" id="JQGC01000020">
    <property type="protein sequence ID" value="KFL29715.1"/>
    <property type="molecule type" value="Genomic_DNA"/>
</dbReference>
<dbReference type="STRING" id="46914.JP75_19110"/>